<proteinExistence type="predicted"/>
<evidence type="ECO:0000256" key="1">
    <source>
        <dbReference type="SAM" id="Phobius"/>
    </source>
</evidence>
<dbReference type="AlphaFoldDB" id="L1NKN0"/>
<reference evidence="2 3" key="1">
    <citation type="submission" date="2012-05" db="EMBL/GenBank/DDBJ databases">
        <authorList>
            <person name="Weinstock G."/>
            <person name="Sodergren E."/>
            <person name="Lobos E.A."/>
            <person name="Fulton L."/>
            <person name="Fulton R."/>
            <person name="Courtney L."/>
            <person name="Fronick C."/>
            <person name="O'Laughlin M."/>
            <person name="Godfrey J."/>
            <person name="Wilson R.M."/>
            <person name="Miner T."/>
            <person name="Farmer C."/>
            <person name="Delehaunty K."/>
            <person name="Cordes M."/>
            <person name="Minx P."/>
            <person name="Tomlinson C."/>
            <person name="Chen J."/>
            <person name="Wollam A."/>
            <person name="Pepin K.H."/>
            <person name="Bhonagiri V."/>
            <person name="Zhang X."/>
            <person name="Suruliraj S."/>
            <person name="Warren W."/>
            <person name="Mitreva M."/>
            <person name="Mardis E.R."/>
            <person name="Wilson R.K."/>
        </authorList>
    </citation>
    <scope>NUCLEOTIDE SEQUENCE [LARGE SCALE GENOMIC DNA]</scope>
    <source>
        <strain evidence="2 3">F0055</strain>
    </source>
</reference>
<keyword evidence="1" id="KW-0472">Membrane</keyword>
<name>L1NKN0_9BACT</name>
<dbReference type="EMBL" id="AMEP01000022">
    <property type="protein sequence ID" value="EKY03805.1"/>
    <property type="molecule type" value="Genomic_DNA"/>
</dbReference>
<dbReference type="PATRIC" id="fig|1127699.3.peg.182"/>
<accession>L1NKN0</accession>
<feature type="transmembrane region" description="Helical" evidence="1">
    <location>
        <begin position="199"/>
        <end position="219"/>
    </location>
</feature>
<feature type="transmembrane region" description="Helical" evidence="1">
    <location>
        <begin position="171"/>
        <end position="193"/>
    </location>
</feature>
<keyword evidence="1" id="KW-0812">Transmembrane</keyword>
<sequence length="471" mass="54598">MGTFENSLKRELGKNTGKFISNVIFGDRHSTPYRRVRSSNRGRRSSSESKKIEIECRRQEAIAHADIDRKNQLYVLDGAVLKNIDALNNLDISLEKESLLQLLSKLSVLLKVNKWESGGDEKKIRNRYTDALLEKYRLAVQELEIIDPDDPHLESYKRIYSKQKRRRFLKVYQSAIIALSMIMVGAYLIALAGSPTATLSYTVIFAIAVSFFIGIIAYIRHLLKKKHPSMHPHESIEFQPVVHVEETSHQESYYANSKEEINIQSSIFFDLNENGRIEKRLALIWNKYQGLDYDFISRKPLFAADGVRESVLFVGINPTYDHRDDEIMLHSADGKSLMYGSFYQRDDAPEYFKSLEEFAASLGKGYTQINLLYVRENDRNMVLKSDENYIREQLELTYETISRINPVVIIFFTDYCRYLIFGADRWIDPVTEVDDHYILRGTDIPVLFSDDITILNASERKELINKIRNVL</sequence>
<keyword evidence="1" id="KW-1133">Transmembrane helix</keyword>
<dbReference type="HOGENOM" id="CLU_590292_0_0_10"/>
<gene>
    <name evidence="2" type="ORF">HMPREF9151_00206</name>
</gene>
<comment type="caution">
    <text evidence="2">The sequence shown here is derived from an EMBL/GenBank/DDBJ whole genome shotgun (WGS) entry which is preliminary data.</text>
</comment>
<dbReference type="OrthoDB" id="1099118at2"/>
<keyword evidence="3" id="KW-1185">Reference proteome</keyword>
<dbReference type="Proteomes" id="UP000010433">
    <property type="component" value="Unassembled WGS sequence"/>
</dbReference>
<evidence type="ECO:0000313" key="3">
    <source>
        <dbReference type="Proteomes" id="UP000010433"/>
    </source>
</evidence>
<organism evidence="2 3">
    <name type="scientific">Hoylesella saccharolytica F0055</name>
    <dbReference type="NCBI Taxonomy" id="1127699"/>
    <lineage>
        <taxon>Bacteria</taxon>
        <taxon>Pseudomonadati</taxon>
        <taxon>Bacteroidota</taxon>
        <taxon>Bacteroidia</taxon>
        <taxon>Bacteroidales</taxon>
        <taxon>Prevotellaceae</taxon>
        <taxon>Hoylesella</taxon>
    </lineage>
</organism>
<dbReference type="RefSeq" id="WP_009163108.1">
    <property type="nucleotide sequence ID" value="NZ_KB291006.1"/>
</dbReference>
<protein>
    <submittedName>
        <fullName evidence="2">Uncharacterized protein</fullName>
    </submittedName>
</protein>
<evidence type="ECO:0000313" key="2">
    <source>
        <dbReference type="EMBL" id="EKY03805.1"/>
    </source>
</evidence>